<dbReference type="FunFam" id="1.20.1740.10:FF:000013">
    <property type="entry name" value="Solute carrier family 12 member"/>
    <property type="match status" value="1"/>
</dbReference>
<keyword evidence="5 7" id="KW-1133">Transmembrane helix</keyword>
<dbReference type="InterPro" id="IPR004841">
    <property type="entry name" value="AA-permease/SLC12A_dom"/>
</dbReference>
<feature type="transmembrane region" description="Helical" evidence="7">
    <location>
        <begin position="234"/>
        <end position="254"/>
    </location>
</feature>
<protein>
    <submittedName>
        <fullName evidence="11">Cation-chloride cotransporter (CCC family)</fullName>
    </submittedName>
</protein>
<reference evidence="10 13" key="2">
    <citation type="submission" date="2020-04" db="EMBL/GenBank/DDBJ databases">
        <authorList>
            <person name="Hitch T.C.A."/>
            <person name="Wylensek D."/>
            <person name="Clavel T."/>
        </authorList>
    </citation>
    <scope>NUCLEOTIDE SEQUENCE [LARGE SCALE GENOMIC DNA]</scope>
    <source>
        <strain evidence="10 13">COR2-253-APC-1A</strain>
    </source>
</reference>
<evidence type="ECO:0000256" key="6">
    <source>
        <dbReference type="ARBA" id="ARBA00023136"/>
    </source>
</evidence>
<comment type="similarity">
    <text evidence="2">Belongs to the SLC12A transporter family.</text>
</comment>
<dbReference type="Gene3D" id="1.20.1740.10">
    <property type="entry name" value="Amino acid/polyamine transporter I"/>
    <property type="match status" value="1"/>
</dbReference>
<proteinExistence type="inferred from homology"/>
<dbReference type="GO" id="GO:0015377">
    <property type="term" value="F:chloride:monoatomic cation symporter activity"/>
    <property type="evidence" value="ECO:0007669"/>
    <property type="project" value="InterPro"/>
</dbReference>
<gene>
    <name evidence="11" type="ORF">C8D82_13051</name>
    <name evidence="10" type="ORF">HF882_18710</name>
</gene>
<comment type="subcellular location">
    <subcellularLocation>
        <location evidence="1">Membrane</location>
        <topology evidence="1">Multi-pass membrane protein</topology>
    </subcellularLocation>
</comment>
<comment type="caution">
    <text evidence="11">The sequence shown here is derived from an EMBL/GenBank/DDBJ whole genome shotgun (WGS) entry which is preliminary data.</text>
</comment>
<evidence type="ECO:0000313" key="13">
    <source>
        <dbReference type="Proteomes" id="UP000576225"/>
    </source>
</evidence>
<evidence type="ECO:0000313" key="10">
    <source>
        <dbReference type="EMBL" id="NMD88624.1"/>
    </source>
</evidence>
<feature type="domain" description="Amino acid permease/ SLC12A" evidence="8">
    <location>
        <begin position="23"/>
        <end position="483"/>
    </location>
</feature>
<dbReference type="Proteomes" id="UP000576225">
    <property type="component" value="Unassembled WGS sequence"/>
</dbReference>
<evidence type="ECO:0000259" key="8">
    <source>
        <dbReference type="Pfam" id="PF00324"/>
    </source>
</evidence>
<dbReference type="GeneID" id="78296586"/>
<evidence type="ECO:0000256" key="7">
    <source>
        <dbReference type="SAM" id="Phobius"/>
    </source>
</evidence>
<dbReference type="Pfam" id="PF03522">
    <property type="entry name" value="SLC12"/>
    <property type="match status" value="1"/>
</dbReference>
<evidence type="ECO:0000256" key="2">
    <source>
        <dbReference type="ARBA" id="ARBA00010593"/>
    </source>
</evidence>
<feature type="transmembrane region" description="Helical" evidence="7">
    <location>
        <begin position="49"/>
        <end position="70"/>
    </location>
</feature>
<dbReference type="GO" id="GO:0016020">
    <property type="term" value="C:membrane"/>
    <property type="evidence" value="ECO:0007669"/>
    <property type="project" value="UniProtKB-SubCell"/>
</dbReference>
<feature type="transmembrane region" description="Helical" evidence="7">
    <location>
        <begin position="132"/>
        <end position="149"/>
    </location>
</feature>
<dbReference type="PANTHER" id="PTHR11827">
    <property type="entry name" value="SOLUTE CARRIER FAMILY 12, CATION COTRANSPORTERS"/>
    <property type="match status" value="1"/>
</dbReference>
<feature type="transmembrane region" description="Helical" evidence="7">
    <location>
        <begin position="370"/>
        <end position="387"/>
    </location>
</feature>
<reference evidence="11 12" key="1">
    <citation type="submission" date="2018-04" db="EMBL/GenBank/DDBJ databases">
        <title>Genomic Encyclopedia of Type Strains, Phase IV (KMG-IV): sequencing the most valuable type-strain genomes for metagenomic binning, comparative biology and taxonomic classification.</title>
        <authorList>
            <person name="Goeker M."/>
        </authorList>
    </citation>
    <scope>NUCLEOTIDE SEQUENCE [LARGE SCALE GENOMIC DNA]</scope>
    <source>
        <strain evidence="11 12">DSM 14823</strain>
    </source>
</reference>
<feature type="transmembrane region" description="Helical" evidence="7">
    <location>
        <begin position="407"/>
        <end position="440"/>
    </location>
</feature>
<feature type="transmembrane region" description="Helical" evidence="7">
    <location>
        <begin position="12"/>
        <end position="37"/>
    </location>
</feature>
<dbReference type="InterPro" id="IPR004842">
    <property type="entry name" value="SLC12A_fam"/>
</dbReference>
<feature type="transmembrane region" description="Helical" evidence="7">
    <location>
        <begin position="161"/>
        <end position="180"/>
    </location>
</feature>
<feature type="transmembrane region" description="Helical" evidence="7">
    <location>
        <begin position="200"/>
        <end position="222"/>
    </location>
</feature>
<dbReference type="EMBL" id="QEKH01000030">
    <property type="protein sequence ID" value="PVY37892.1"/>
    <property type="molecule type" value="Genomic_DNA"/>
</dbReference>
<dbReference type="PANTHER" id="PTHR11827:SF72">
    <property type="entry name" value="GH08340P"/>
    <property type="match status" value="1"/>
</dbReference>
<dbReference type="InterPro" id="IPR018491">
    <property type="entry name" value="SLC12_C"/>
</dbReference>
<dbReference type="Pfam" id="PF00324">
    <property type="entry name" value="AA_permease"/>
    <property type="match status" value="1"/>
</dbReference>
<evidence type="ECO:0000256" key="4">
    <source>
        <dbReference type="ARBA" id="ARBA00022692"/>
    </source>
</evidence>
<dbReference type="AlphaFoldDB" id="A0A2U1ANA1"/>
<dbReference type="RefSeq" id="WP_133245237.1">
    <property type="nucleotide sequence ID" value="NZ_CABMMC010000021.1"/>
</dbReference>
<accession>A0A2U1ANA1</accession>
<keyword evidence="12" id="KW-1185">Reference proteome</keyword>
<evidence type="ECO:0000313" key="12">
    <source>
        <dbReference type="Proteomes" id="UP000245959"/>
    </source>
</evidence>
<dbReference type="Proteomes" id="UP000245959">
    <property type="component" value="Unassembled WGS sequence"/>
</dbReference>
<evidence type="ECO:0000313" key="11">
    <source>
        <dbReference type="EMBL" id="PVY37892.1"/>
    </source>
</evidence>
<evidence type="ECO:0000256" key="5">
    <source>
        <dbReference type="ARBA" id="ARBA00022989"/>
    </source>
</evidence>
<keyword evidence="4 7" id="KW-0812">Transmembrane</keyword>
<organism evidence="11 12">
    <name type="scientific">Victivallis vadensis</name>
    <dbReference type="NCBI Taxonomy" id="172901"/>
    <lineage>
        <taxon>Bacteria</taxon>
        <taxon>Pseudomonadati</taxon>
        <taxon>Lentisphaerota</taxon>
        <taxon>Lentisphaeria</taxon>
        <taxon>Victivallales</taxon>
        <taxon>Victivallaceae</taxon>
        <taxon>Victivallis</taxon>
    </lineage>
</organism>
<name>A0A2U1ANA1_9BACT</name>
<feature type="transmembrane region" description="Helical" evidence="7">
    <location>
        <begin position="91"/>
        <end position="112"/>
    </location>
</feature>
<keyword evidence="3" id="KW-0813">Transport</keyword>
<sequence length="752" mass="82824">MEETKHTEPAAAGGYNFGTFAGVYTPALLTILGLVMFMRTNFVLGSVGLFHMFLILVVGGSITLATGLSISAIATNTDMGGGGAYYLISRVLGPSFGTSIGLTLFVSQSLAIPFNILGASEAIVSGWPVLRPWFPAINLALGAMIFLLVWKGADWAIKAQYVIMTVLGLSILFFLLGPIGNFSLENLRANWGAAEGVTSLIPYFAIFFPAVTGIMAGVNMSGDLRKPHISIPRGTLYALGTAMGLYLVQIIVAAGCFPREEMIKTPYLILTRNALFGLGFMVLAGVQAATLSTALGWALGAPRVLQSLGVDNVLPGIGMFRAGVGPQNEPRRAIVVVLIIVTPILIWAGISGRNSTGAENSPINAMSELVSLFFLFTYAIINLAAFVESIGANPSFRPRFRYFHWSVAVYGAAACILASFLIDFWLSVVALLVISGLYVWTRFRNLSMTYGDARRGFVYSRIHSLLLQLPQLPLHPKNWRPTIAVLSGDPVRRGALIDYAILFSQRRGILSVIQIIISGDTRHIGERRTPQLQALRKLAQERDWPIFPSVVIAPEFDSALRIILQSHSLDPIRPNIVMMGWPTKAERIPPFFSHLQMIVEDFRRNALVLANERTTFTPQRYDGGTIDIWWQSSAGGSLMTILAYLVQLDRNWRKSVLRIFLPMDKEKVRRIRKVLDAARIEAEIVGLNEEVRLRTVLPKYSSGAELIFIEFPDYSTRDERRQLITHELIKRDLGHLPPCFLVVSNGEADLLA</sequence>
<evidence type="ECO:0000256" key="1">
    <source>
        <dbReference type="ARBA" id="ARBA00004141"/>
    </source>
</evidence>
<feature type="domain" description="SLC12A transporter C-terminal" evidence="9">
    <location>
        <begin position="607"/>
        <end position="681"/>
    </location>
</feature>
<evidence type="ECO:0000256" key="3">
    <source>
        <dbReference type="ARBA" id="ARBA00022448"/>
    </source>
</evidence>
<evidence type="ECO:0000259" key="9">
    <source>
        <dbReference type="Pfam" id="PF03522"/>
    </source>
</evidence>
<feature type="transmembrane region" description="Helical" evidence="7">
    <location>
        <begin position="333"/>
        <end position="350"/>
    </location>
</feature>
<dbReference type="EMBL" id="JABAEW010000052">
    <property type="protein sequence ID" value="NMD88624.1"/>
    <property type="molecule type" value="Genomic_DNA"/>
</dbReference>
<dbReference type="OrthoDB" id="3181223at2"/>
<keyword evidence="6 7" id="KW-0472">Membrane</keyword>
<feature type="transmembrane region" description="Helical" evidence="7">
    <location>
        <begin position="274"/>
        <end position="299"/>
    </location>
</feature>